<gene>
    <name evidence="1" type="ORF">LQ567_25875</name>
</gene>
<accession>A0ABS8PYU5</accession>
<evidence type="ECO:0000313" key="2">
    <source>
        <dbReference type="Proteomes" id="UP001199816"/>
    </source>
</evidence>
<dbReference type="RefSeq" id="WP_231008829.1">
    <property type="nucleotide sequence ID" value="NZ_JAJNEC010000008.1"/>
</dbReference>
<proteinExistence type="predicted"/>
<comment type="caution">
    <text evidence="1">The sequence shown here is derived from an EMBL/GenBank/DDBJ whole genome shotgun (WGS) entry which is preliminary data.</text>
</comment>
<sequence length="276" mass="31666">MEQHKLYGIEFNLPVPSEVLVNDMPVSKNFVSGTVGPEFINQYILDAGKQRVRIKVMHPFLKEGGLFTGTQLKKLTENIQVQLVDVHQDYKVTPVAPLHFPEVKEPVPFFEYEWTFDAGVDYRIQGWKNSTDLKKIDENLLTQEVLTAYQRLYTELDKGDTGAFQDEIKQAEQELFSSNYYSKEKIAEHQSNCKTFYSNHKGRMLPIENYRMVFYANGKAVALERVDEAYAGLGVLIAKGTEENAYYTNSVVLHKPSANAPLQVLRINSEYIKMHK</sequence>
<keyword evidence="2" id="KW-1185">Reference proteome</keyword>
<protein>
    <submittedName>
        <fullName evidence="1">Uncharacterized protein</fullName>
    </submittedName>
</protein>
<organism evidence="1 2">
    <name type="scientific">Niabella pedocola</name>
    <dbReference type="NCBI Taxonomy" id="1752077"/>
    <lineage>
        <taxon>Bacteria</taxon>
        <taxon>Pseudomonadati</taxon>
        <taxon>Bacteroidota</taxon>
        <taxon>Chitinophagia</taxon>
        <taxon>Chitinophagales</taxon>
        <taxon>Chitinophagaceae</taxon>
        <taxon>Niabella</taxon>
    </lineage>
</organism>
<dbReference type="EMBL" id="JAJNEC010000008">
    <property type="protein sequence ID" value="MCD2426241.1"/>
    <property type="molecule type" value="Genomic_DNA"/>
</dbReference>
<dbReference type="Proteomes" id="UP001199816">
    <property type="component" value="Unassembled WGS sequence"/>
</dbReference>
<evidence type="ECO:0000313" key="1">
    <source>
        <dbReference type="EMBL" id="MCD2426241.1"/>
    </source>
</evidence>
<name>A0ABS8PYU5_9BACT</name>
<reference evidence="1 2" key="1">
    <citation type="submission" date="2021-11" db="EMBL/GenBank/DDBJ databases">
        <title>Genomic of Niabella pedocola.</title>
        <authorList>
            <person name="Wu T."/>
        </authorList>
    </citation>
    <scope>NUCLEOTIDE SEQUENCE [LARGE SCALE GENOMIC DNA]</scope>
    <source>
        <strain evidence="1 2">JCM 31011</strain>
    </source>
</reference>